<dbReference type="AlphaFoldDB" id="A0A1I0Q3A8"/>
<dbReference type="EMBL" id="FOIU01000001">
    <property type="protein sequence ID" value="SEW21362.1"/>
    <property type="molecule type" value="Genomic_DNA"/>
</dbReference>
<reference evidence="2" key="1">
    <citation type="submission" date="2016-10" db="EMBL/GenBank/DDBJ databases">
        <authorList>
            <person name="Varghese N."/>
            <person name="Submissions S."/>
        </authorList>
    </citation>
    <scope>NUCLEOTIDE SEQUENCE [LARGE SCALE GENOMIC DNA]</scope>
    <source>
        <strain evidence="2">DSM 17724</strain>
    </source>
</reference>
<gene>
    <name evidence="1" type="ORF">SAMN05421841_1626</name>
</gene>
<evidence type="ECO:0000313" key="2">
    <source>
        <dbReference type="Proteomes" id="UP000199469"/>
    </source>
</evidence>
<organism evidence="1 2">
    <name type="scientific">Chryseobacterium wanjuense</name>
    <dbReference type="NCBI Taxonomy" id="356305"/>
    <lineage>
        <taxon>Bacteria</taxon>
        <taxon>Pseudomonadati</taxon>
        <taxon>Bacteroidota</taxon>
        <taxon>Flavobacteriia</taxon>
        <taxon>Flavobacteriales</taxon>
        <taxon>Weeksellaceae</taxon>
        <taxon>Chryseobacterium group</taxon>
        <taxon>Chryseobacterium</taxon>
    </lineage>
</organism>
<dbReference type="Proteomes" id="UP000199469">
    <property type="component" value="Unassembled WGS sequence"/>
</dbReference>
<sequence>MLVDREGASSYNYLCFKAQENHRFSTKFFAISNFIADEILAP</sequence>
<protein>
    <submittedName>
        <fullName evidence="1">Uncharacterized protein</fullName>
    </submittedName>
</protein>
<proteinExistence type="predicted"/>
<accession>A0A1I0Q3A8</accession>
<name>A0A1I0Q3A8_9FLAO</name>
<evidence type="ECO:0000313" key="1">
    <source>
        <dbReference type="EMBL" id="SEW21362.1"/>
    </source>
</evidence>
<keyword evidence="2" id="KW-1185">Reference proteome</keyword>